<dbReference type="AlphaFoldDB" id="A0A178IIG6"/>
<proteinExistence type="predicted"/>
<reference evidence="1 2" key="1">
    <citation type="submission" date="2016-01" db="EMBL/GenBank/DDBJ databases">
        <title>High potential of lignocellulose degradation of a new Verrucomicrobia species.</title>
        <authorList>
            <person name="Wang Y."/>
            <person name="Shi Y."/>
            <person name="Qiu Z."/>
            <person name="Liu S."/>
            <person name="Yang H."/>
        </authorList>
    </citation>
    <scope>NUCLEOTIDE SEQUENCE [LARGE SCALE GENOMIC DNA]</scope>
    <source>
        <strain evidence="1 2">TSB47</strain>
    </source>
</reference>
<name>A0A178IIG6_9BACT</name>
<organism evidence="1 2">
    <name type="scientific">Termitidicoccus mucosus</name>
    <dbReference type="NCBI Taxonomy" id="1184151"/>
    <lineage>
        <taxon>Bacteria</taxon>
        <taxon>Pseudomonadati</taxon>
        <taxon>Verrucomicrobiota</taxon>
        <taxon>Opitutia</taxon>
        <taxon>Opitutales</taxon>
        <taxon>Opitutaceae</taxon>
        <taxon>Termitidicoccus</taxon>
    </lineage>
</organism>
<sequence length="222" mass="24754">MLEAFRLVIDASKKILLPAAYQRLDDGRVPDVPYRMATVADVQSLSVEARQPGEPYVLLLETSIGTIRLLVVVNYPRVLIAKALERKTDSIVTANMVPSVGGIIQMGDVLSAVNEAKGLHWEYYPEMEDEKAAQAEKIRLLRVAKQAHGHETSTAPTLGVRIAYGGRVKKKKVDISDEEAARRRWVRLRCAACKAETRYGPSAGDFLYCTECGRHINFWPDD</sequence>
<dbReference type="Proteomes" id="UP000078486">
    <property type="component" value="Unassembled WGS sequence"/>
</dbReference>
<evidence type="ECO:0000313" key="2">
    <source>
        <dbReference type="Proteomes" id="UP000078486"/>
    </source>
</evidence>
<gene>
    <name evidence="1" type="ORF">AW736_12095</name>
</gene>
<accession>A0A178IIG6</accession>
<comment type="caution">
    <text evidence="1">The sequence shown here is derived from an EMBL/GenBank/DDBJ whole genome shotgun (WGS) entry which is preliminary data.</text>
</comment>
<evidence type="ECO:0000313" key="1">
    <source>
        <dbReference type="EMBL" id="OAM89714.1"/>
    </source>
</evidence>
<keyword evidence="2" id="KW-1185">Reference proteome</keyword>
<dbReference type="EMBL" id="LRRQ01000081">
    <property type="protein sequence ID" value="OAM89714.1"/>
    <property type="molecule type" value="Genomic_DNA"/>
</dbReference>
<protein>
    <submittedName>
        <fullName evidence="1">Uncharacterized protein</fullName>
    </submittedName>
</protein>